<reference evidence="2 3" key="1">
    <citation type="journal article" date="2014" name="Int. J. Syst. Evol. Microbiol.">
        <title>Leptospira mayottensis sp. nov., a pathogenic species of the genus Leptospira isolated from humans.</title>
        <authorList>
            <person name="Bourhy P."/>
            <person name="Collet L."/>
            <person name="Brisse S."/>
            <person name="Picardeau M."/>
        </authorList>
    </citation>
    <scope>NUCLEOTIDE SEQUENCE [LARGE SCALE GENOMIC DNA]</scope>
    <source>
        <strain evidence="2 3">200901122</strain>
    </source>
</reference>
<comment type="caution">
    <text evidence="2">The sequence shown here is derived from an EMBL/GenBank/DDBJ whole genome shotgun (WGS) entry which is preliminary data.</text>
</comment>
<dbReference type="EMBL" id="AKWM02000002">
    <property type="protein sequence ID" value="EKS02258.1"/>
    <property type="molecule type" value="Genomic_DNA"/>
</dbReference>
<evidence type="ECO:0000313" key="2">
    <source>
        <dbReference type="EMBL" id="EKS02258.1"/>
    </source>
</evidence>
<protein>
    <submittedName>
        <fullName evidence="2">Uncharacterized protein</fullName>
    </submittedName>
</protein>
<proteinExistence type="predicted"/>
<gene>
    <name evidence="2" type="ORF">LEP1GSC125_0956</name>
</gene>
<dbReference type="AlphaFoldDB" id="A0AA87T0E8"/>
<name>A0AA87T0E8_9LEPT</name>
<keyword evidence="1" id="KW-0812">Transmembrane</keyword>
<evidence type="ECO:0000313" key="3">
    <source>
        <dbReference type="Proteomes" id="UP000001343"/>
    </source>
</evidence>
<dbReference type="Proteomes" id="UP000001343">
    <property type="component" value="Unassembled WGS sequence"/>
</dbReference>
<sequence>MKIINKFEYFIFFMYFSRASFGYFKALFWDFKKGLQSLCLIFEG</sequence>
<feature type="transmembrane region" description="Helical" evidence="1">
    <location>
        <begin position="7"/>
        <end position="28"/>
    </location>
</feature>
<keyword evidence="1" id="KW-0472">Membrane</keyword>
<accession>A0AA87T0E8</accession>
<keyword evidence="1" id="KW-1133">Transmembrane helix</keyword>
<organism evidence="2 3">
    <name type="scientific">Leptospira mayottensis 200901122</name>
    <dbReference type="NCBI Taxonomy" id="1193010"/>
    <lineage>
        <taxon>Bacteria</taxon>
        <taxon>Pseudomonadati</taxon>
        <taxon>Spirochaetota</taxon>
        <taxon>Spirochaetia</taxon>
        <taxon>Leptospirales</taxon>
        <taxon>Leptospiraceae</taxon>
        <taxon>Leptospira</taxon>
    </lineage>
</organism>
<evidence type="ECO:0000256" key="1">
    <source>
        <dbReference type="SAM" id="Phobius"/>
    </source>
</evidence>